<evidence type="ECO:0000256" key="2">
    <source>
        <dbReference type="ARBA" id="ARBA00005417"/>
    </source>
</evidence>
<evidence type="ECO:0000256" key="1">
    <source>
        <dbReference type="ARBA" id="ARBA00004651"/>
    </source>
</evidence>
<dbReference type="InterPro" id="IPR036640">
    <property type="entry name" value="ABC1_TM_sf"/>
</dbReference>
<dbReference type="EMBL" id="JACFXV010000043">
    <property type="protein sequence ID" value="MBA5776696.1"/>
    <property type="molecule type" value="Genomic_DNA"/>
</dbReference>
<dbReference type="InterPro" id="IPR003593">
    <property type="entry name" value="AAA+_ATPase"/>
</dbReference>
<dbReference type="PANTHER" id="PTHR43394:SF1">
    <property type="entry name" value="ATP-BINDING CASSETTE SUB-FAMILY B MEMBER 10, MITOCHONDRIAL"/>
    <property type="match status" value="1"/>
</dbReference>
<dbReference type="PROSITE" id="PS00211">
    <property type="entry name" value="ABC_TRANSPORTER_1"/>
    <property type="match status" value="1"/>
</dbReference>
<dbReference type="RefSeq" id="WP_182163807.1">
    <property type="nucleotide sequence ID" value="NZ_JACFXV010000043.1"/>
</dbReference>
<dbReference type="Gene3D" id="1.20.1560.10">
    <property type="entry name" value="ABC transporter type 1, transmembrane domain"/>
    <property type="match status" value="1"/>
</dbReference>
<evidence type="ECO:0000313" key="13">
    <source>
        <dbReference type="Proteomes" id="UP000541109"/>
    </source>
</evidence>
<dbReference type="PANTHER" id="PTHR43394">
    <property type="entry name" value="ATP-DEPENDENT PERMEASE MDL1, MITOCHONDRIAL"/>
    <property type="match status" value="1"/>
</dbReference>
<dbReference type="GO" id="GO:0016887">
    <property type="term" value="F:ATP hydrolysis activity"/>
    <property type="evidence" value="ECO:0007669"/>
    <property type="project" value="InterPro"/>
</dbReference>
<accession>A0A839AC04</accession>
<dbReference type="InterPro" id="IPR039421">
    <property type="entry name" value="Type_1_exporter"/>
</dbReference>
<dbReference type="SMART" id="SM00382">
    <property type="entry name" value="AAA"/>
    <property type="match status" value="1"/>
</dbReference>
<keyword evidence="4 9" id="KW-0812">Transmembrane</keyword>
<dbReference type="GO" id="GO:0005524">
    <property type="term" value="F:ATP binding"/>
    <property type="evidence" value="ECO:0007669"/>
    <property type="project" value="UniProtKB-KW"/>
</dbReference>
<evidence type="ECO:0000256" key="9">
    <source>
        <dbReference type="SAM" id="Phobius"/>
    </source>
</evidence>
<feature type="domain" description="ABC transmembrane type-1" evidence="11">
    <location>
        <begin position="1"/>
        <end position="283"/>
    </location>
</feature>
<dbReference type="PROSITE" id="PS50929">
    <property type="entry name" value="ABC_TM1F"/>
    <property type="match status" value="1"/>
</dbReference>
<dbReference type="Proteomes" id="UP000541109">
    <property type="component" value="Unassembled WGS sequence"/>
</dbReference>
<dbReference type="FunFam" id="3.40.50.300:FF:000287">
    <property type="entry name" value="Multidrug ABC transporter ATP-binding protein"/>
    <property type="match status" value="1"/>
</dbReference>
<feature type="transmembrane region" description="Helical" evidence="9">
    <location>
        <begin position="139"/>
        <end position="159"/>
    </location>
</feature>
<evidence type="ECO:0000256" key="7">
    <source>
        <dbReference type="ARBA" id="ARBA00022989"/>
    </source>
</evidence>
<sequence>MLAFFFMGLVATSTAASAWIMKDVINEVFIDRDKTKVYAIALAVLVIFAVKGGATYGQMIVMSRIGNNIVASAQRRLFDRITHQSLAFFDRMPLGDLGTRISHNTNAARAALEMVITSIGRDLLTVIGLIAVMVVQDPVMSLIAFVIMPPAIIAVSALVRRVRRIAKSQFVSLSQILSIMQETAIGIRIVKAFSAEEWLRQRMNAAVDDVERQANKIARLTARTSPIMETLGGFAIAGIILYGGYSVIEMGRDPGGFFAFITALLLAYDPAKRLARLNVNLGNSLVGVRLMYDLLDRPIVLGDKAGAHDLPKGPGEVSLKDVRFQYGEAPALNGVSFTARAGNVTALVGPSGAGKSTIFSLLERFYDVASGRIEIDGNDIRDLTLASLRGNLALVSQDTFLFDLSVRENIALGRPGASDAEIVEAARAANAHDFIMAMPEGYETSVGEGGNRLSGGQRQRIAIARAMLKDARILLLDEATSALDSESEAKIQTALERLMQGRTTLVIAHRLSTVRDANRILVFDKGMLVEEGSHHELFARDGLYRRLCDLQFREPDAAA</sequence>
<keyword evidence="6 12" id="KW-0067">ATP-binding</keyword>
<evidence type="ECO:0000259" key="10">
    <source>
        <dbReference type="PROSITE" id="PS50893"/>
    </source>
</evidence>
<dbReference type="GO" id="GO:0090374">
    <property type="term" value="P:oligopeptide export from mitochondrion"/>
    <property type="evidence" value="ECO:0007669"/>
    <property type="project" value="TreeGrafter"/>
</dbReference>
<keyword evidence="7 9" id="KW-1133">Transmembrane helix</keyword>
<evidence type="ECO:0000256" key="5">
    <source>
        <dbReference type="ARBA" id="ARBA00022741"/>
    </source>
</evidence>
<evidence type="ECO:0000256" key="4">
    <source>
        <dbReference type="ARBA" id="ARBA00022692"/>
    </source>
</evidence>
<feature type="transmembrane region" description="Helical" evidence="9">
    <location>
        <begin position="110"/>
        <end position="133"/>
    </location>
</feature>
<comment type="subcellular location">
    <subcellularLocation>
        <location evidence="1">Cell membrane</location>
        <topology evidence="1">Multi-pass membrane protein</topology>
    </subcellularLocation>
</comment>
<gene>
    <name evidence="12" type="ORF">H2509_06095</name>
</gene>
<dbReference type="InterPro" id="IPR027417">
    <property type="entry name" value="P-loop_NTPase"/>
</dbReference>
<dbReference type="SUPFAM" id="SSF52540">
    <property type="entry name" value="P-loop containing nucleoside triphosphate hydrolases"/>
    <property type="match status" value="1"/>
</dbReference>
<dbReference type="InterPro" id="IPR011527">
    <property type="entry name" value="ABC1_TM_dom"/>
</dbReference>
<dbReference type="GO" id="GO:0015421">
    <property type="term" value="F:ABC-type oligopeptide transporter activity"/>
    <property type="evidence" value="ECO:0007669"/>
    <property type="project" value="TreeGrafter"/>
</dbReference>
<dbReference type="GO" id="GO:0005886">
    <property type="term" value="C:plasma membrane"/>
    <property type="evidence" value="ECO:0007669"/>
    <property type="project" value="UniProtKB-SubCell"/>
</dbReference>
<dbReference type="Pfam" id="PF00005">
    <property type="entry name" value="ABC_tran"/>
    <property type="match status" value="1"/>
</dbReference>
<dbReference type="AlphaFoldDB" id="A0A839AC04"/>
<dbReference type="Pfam" id="PF00664">
    <property type="entry name" value="ABC_membrane"/>
    <property type="match status" value="1"/>
</dbReference>
<keyword evidence="13" id="KW-1185">Reference proteome</keyword>
<proteinExistence type="inferred from homology"/>
<dbReference type="PROSITE" id="PS50893">
    <property type="entry name" value="ABC_TRANSPORTER_2"/>
    <property type="match status" value="1"/>
</dbReference>
<reference evidence="12 13" key="1">
    <citation type="submission" date="2020-07" db="EMBL/GenBank/DDBJ databases">
        <title>Stappia sp., F7233, whole genome shotgun sequencing project.</title>
        <authorList>
            <person name="Jiang S."/>
            <person name="Liu Z.W."/>
            <person name="Du Z.J."/>
        </authorList>
    </citation>
    <scope>NUCLEOTIDE SEQUENCE [LARGE SCALE GENOMIC DNA]</scope>
    <source>
        <strain evidence="12 13">F7233</strain>
    </source>
</reference>
<protein>
    <submittedName>
        <fullName evidence="12">ABC transporter ATP-binding protein</fullName>
    </submittedName>
</protein>
<feature type="transmembrane region" description="Helical" evidence="9">
    <location>
        <begin position="37"/>
        <end position="54"/>
    </location>
</feature>
<keyword evidence="5" id="KW-0547">Nucleotide-binding</keyword>
<comment type="caution">
    <text evidence="12">The sequence shown here is derived from an EMBL/GenBank/DDBJ whole genome shotgun (WGS) entry which is preliminary data.</text>
</comment>
<name>A0A839AC04_9HYPH</name>
<dbReference type="Gene3D" id="3.40.50.300">
    <property type="entry name" value="P-loop containing nucleotide triphosphate hydrolases"/>
    <property type="match status" value="1"/>
</dbReference>
<evidence type="ECO:0000256" key="3">
    <source>
        <dbReference type="ARBA" id="ARBA00022448"/>
    </source>
</evidence>
<feature type="domain" description="ABC transporter" evidence="10">
    <location>
        <begin position="317"/>
        <end position="550"/>
    </location>
</feature>
<dbReference type="CDD" id="cd18552">
    <property type="entry name" value="ABC_6TM_MsbA_like"/>
    <property type="match status" value="1"/>
</dbReference>
<dbReference type="SUPFAM" id="SSF90123">
    <property type="entry name" value="ABC transporter transmembrane region"/>
    <property type="match status" value="1"/>
</dbReference>
<keyword evidence="8 9" id="KW-0472">Membrane</keyword>
<dbReference type="InterPro" id="IPR003439">
    <property type="entry name" value="ABC_transporter-like_ATP-bd"/>
</dbReference>
<feature type="transmembrane region" description="Helical" evidence="9">
    <location>
        <begin position="227"/>
        <end position="248"/>
    </location>
</feature>
<evidence type="ECO:0000259" key="11">
    <source>
        <dbReference type="PROSITE" id="PS50929"/>
    </source>
</evidence>
<dbReference type="InterPro" id="IPR017871">
    <property type="entry name" value="ABC_transporter-like_CS"/>
</dbReference>
<comment type="similarity">
    <text evidence="2">Belongs to the ABC transporter superfamily.</text>
</comment>
<evidence type="ECO:0000256" key="6">
    <source>
        <dbReference type="ARBA" id="ARBA00022840"/>
    </source>
</evidence>
<evidence type="ECO:0000256" key="8">
    <source>
        <dbReference type="ARBA" id="ARBA00023136"/>
    </source>
</evidence>
<keyword evidence="3" id="KW-0813">Transport</keyword>
<organism evidence="12 13">
    <name type="scientific">Stappia albiluteola</name>
    <dbReference type="NCBI Taxonomy" id="2758565"/>
    <lineage>
        <taxon>Bacteria</taxon>
        <taxon>Pseudomonadati</taxon>
        <taxon>Pseudomonadota</taxon>
        <taxon>Alphaproteobacteria</taxon>
        <taxon>Hyphomicrobiales</taxon>
        <taxon>Stappiaceae</taxon>
        <taxon>Stappia</taxon>
    </lineage>
</organism>
<evidence type="ECO:0000313" key="12">
    <source>
        <dbReference type="EMBL" id="MBA5776696.1"/>
    </source>
</evidence>